<keyword evidence="2" id="KW-1185">Reference proteome</keyword>
<organism evidence="1 2">
    <name type="scientific">Streptomyces rochei</name>
    <name type="common">Streptomyces parvullus</name>
    <dbReference type="NCBI Taxonomy" id="1928"/>
    <lineage>
        <taxon>Bacteria</taxon>
        <taxon>Bacillati</taxon>
        <taxon>Actinomycetota</taxon>
        <taxon>Actinomycetes</taxon>
        <taxon>Kitasatosporales</taxon>
        <taxon>Streptomycetaceae</taxon>
        <taxon>Streptomyces</taxon>
        <taxon>Streptomyces rochei group</taxon>
    </lineage>
</organism>
<evidence type="ECO:0000313" key="1">
    <source>
        <dbReference type="EMBL" id="MFG6300509.1"/>
    </source>
</evidence>
<comment type="caution">
    <text evidence="1">The sequence shown here is derived from an EMBL/GenBank/DDBJ whole genome shotgun (WGS) entry which is preliminary data.</text>
</comment>
<accession>A0ABW7EC43</accession>
<evidence type="ECO:0000313" key="2">
    <source>
        <dbReference type="Proteomes" id="UP001605990"/>
    </source>
</evidence>
<sequence>MATHELLLEGGTLEFENDGEWVTSNLPEPDPQWRGADSNGHEHYAAQADEGPVTYPTLTQVAGEPYWCSDCQDEHVDTWLECPLCGEKVTPGTRSPRPKWISTGSRYYWNGEPISHERANEIIAEQRRAELEARRLTSRPKIGSRVYLVTDDGTTSVTVVPTAEDEPQDRVTVMHDGTGRMETLPLGDLLRAR</sequence>
<protein>
    <recommendedName>
        <fullName evidence="3">Zinc ribbon domain-containing protein</fullName>
    </recommendedName>
</protein>
<evidence type="ECO:0008006" key="3">
    <source>
        <dbReference type="Google" id="ProtNLM"/>
    </source>
</evidence>
<name>A0ABW7EC43_STRRO</name>
<dbReference type="RefSeq" id="WP_394395960.1">
    <property type="nucleotide sequence ID" value="NZ_JBIENY010000496.1"/>
</dbReference>
<gene>
    <name evidence="1" type="ORF">ACGU38_34795</name>
</gene>
<reference evidence="1 2" key="1">
    <citation type="submission" date="2024-10" db="EMBL/GenBank/DDBJ databases">
        <title>Draft genome assembly of a novel steroid transforming actinomycete isolated from African clawed frog Xenopus laevis.</title>
        <authorList>
            <person name="Bragin E."/>
            <person name="Kollerov V."/>
            <person name="Donova M.V."/>
        </authorList>
    </citation>
    <scope>NUCLEOTIDE SEQUENCE [LARGE SCALE GENOMIC DNA]</scope>
    <source>
        <strain evidence="1 2">MTOC-St3</strain>
    </source>
</reference>
<dbReference type="EMBL" id="JBIENY010000496">
    <property type="protein sequence ID" value="MFG6300509.1"/>
    <property type="molecule type" value="Genomic_DNA"/>
</dbReference>
<dbReference type="Proteomes" id="UP001605990">
    <property type="component" value="Unassembled WGS sequence"/>
</dbReference>
<proteinExistence type="predicted"/>